<protein>
    <submittedName>
        <fullName evidence="1">Uncharacterized protein</fullName>
    </submittedName>
</protein>
<comment type="caution">
    <text evidence="1">The sequence shown here is derived from an EMBL/GenBank/DDBJ whole genome shotgun (WGS) entry which is preliminary data.</text>
</comment>
<accession>A0A5C6DII0</accession>
<dbReference type="Proteomes" id="UP000315471">
    <property type="component" value="Unassembled WGS sequence"/>
</dbReference>
<dbReference type="AlphaFoldDB" id="A0A5C6DII0"/>
<keyword evidence="2" id="KW-1185">Reference proteome</keyword>
<name>A0A5C6DII0_9BACT</name>
<organism evidence="1 2">
    <name type="scientific">Novipirellula aureliae</name>
    <dbReference type="NCBI Taxonomy" id="2527966"/>
    <lineage>
        <taxon>Bacteria</taxon>
        <taxon>Pseudomonadati</taxon>
        <taxon>Planctomycetota</taxon>
        <taxon>Planctomycetia</taxon>
        <taxon>Pirellulales</taxon>
        <taxon>Pirellulaceae</taxon>
        <taxon>Novipirellula</taxon>
    </lineage>
</organism>
<gene>
    <name evidence="1" type="ORF">Q31b_49420</name>
</gene>
<proteinExistence type="predicted"/>
<evidence type="ECO:0000313" key="1">
    <source>
        <dbReference type="EMBL" id="TWU36660.1"/>
    </source>
</evidence>
<sequence length="88" mass="9621">MAGRLAKRGIGTFAYDLFDRAFLLSNVMPRHHTRSLCQKTESGKPKQTVLAGISTSIKIDSTKQGKAKHEIANVTSTTIARSKDDSDD</sequence>
<reference evidence="1 2" key="1">
    <citation type="submission" date="2019-02" db="EMBL/GenBank/DDBJ databases">
        <title>Deep-cultivation of Planctomycetes and their phenomic and genomic characterization uncovers novel biology.</title>
        <authorList>
            <person name="Wiegand S."/>
            <person name="Jogler M."/>
            <person name="Boedeker C."/>
            <person name="Pinto D."/>
            <person name="Vollmers J."/>
            <person name="Rivas-Marin E."/>
            <person name="Kohn T."/>
            <person name="Peeters S.H."/>
            <person name="Heuer A."/>
            <person name="Rast P."/>
            <person name="Oberbeckmann S."/>
            <person name="Bunk B."/>
            <person name="Jeske O."/>
            <person name="Meyerdierks A."/>
            <person name="Storesund J.E."/>
            <person name="Kallscheuer N."/>
            <person name="Luecker S."/>
            <person name="Lage O.M."/>
            <person name="Pohl T."/>
            <person name="Merkel B.J."/>
            <person name="Hornburger P."/>
            <person name="Mueller R.-W."/>
            <person name="Bruemmer F."/>
            <person name="Labrenz M."/>
            <person name="Spormann A.M."/>
            <person name="Op Den Camp H."/>
            <person name="Overmann J."/>
            <person name="Amann R."/>
            <person name="Jetten M.S.M."/>
            <person name="Mascher T."/>
            <person name="Medema M.H."/>
            <person name="Devos D.P."/>
            <person name="Kaster A.-K."/>
            <person name="Ovreas L."/>
            <person name="Rohde M."/>
            <person name="Galperin M.Y."/>
            <person name="Jogler C."/>
        </authorList>
    </citation>
    <scope>NUCLEOTIDE SEQUENCE [LARGE SCALE GENOMIC DNA]</scope>
    <source>
        <strain evidence="1 2">Q31b</strain>
    </source>
</reference>
<evidence type="ECO:0000313" key="2">
    <source>
        <dbReference type="Proteomes" id="UP000315471"/>
    </source>
</evidence>
<dbReference type="EMBL" id="SJPY01000008">
    <property type="protein sequence ID" value="TWU36660.1"/>
    <property type="molecule type" value="Genomic_DNA"/>
</dbReference>